<gene>
    <name evidence="2" type="ORF">PoB_001854900</name>
</gene>
<proteinExistence type="predicted"/>
<accession>A0AAV3ZCE3</accession>
<dbReference type="AlphaFoldDB" id="A0AAV3ZCE3"/>
<sequence>MWASLEMRGLPKNKDSNQVTQSESKRTKLNGRLSEQTFEYKRQVAYKLLGCKLVDTVVALNRKCCCSLCMWSQYYKEQVIAQFYPVCERSYCLTMGLLLFSRFTVREVIPSWCRWQLTHMEHKIDQIRGFYHHLIIQDGAESTDFSRSSQTLY</sequence>
<dbReference type="Proteomes" id="UP000735302">
    <property type="component" value="Unassembled WGS sequence"/>
</dbReference>
<name>A0AAV3ZCE3_9GAST</name>
<evidence type="ECO:0000313" key="3">
    <source>
        <dbReference type="Proteomes" id="UP000735302"/>
    </source>
</evidence>
<feature type="region of interest" description="Disordered" evidence="1">
    <location>
        <begin position="1"/>
        <end position="27"/>
    </location>
</feature>
<protein>
    <submittedName>
        <fullName evidence="2">Uncharacterized protein</fullName>
    </submittedName>
</protein>
<evidence type="ECO:0000256" key="1">
    <source>
        <dbReference type="SAM" id="MobiDB-lite"/>
    </source>
</evidence>
<comment type="caution">
    <text evidence="2">The sequence shown here is derived from an EMBL/GenBank/DDBJ whole genome shotgun (WGS) entry which is preliminary data.</text>
</comment>
<evidence type="ECO:0000313" key="2">
    <source>
        <dbReference type="EMBL" id="GFN92043.1"/>
    </source>
</evidence>
<dbReference type="EMBL" id="BLXT01002217">
    <property type="protein sequence ID" value="GFN92043.1"/>
    <property type="molecule type" value="Genomic_DNA"/>
</dbReference>
<keyword evidence="3" id="KW-1185">Reference proteome</keyword>
<reference evidence="2 3" key="1">
    <citation type="journal article" date="2021" name="Elife">
        <title>Chloroplast acquisition without the gene transfer in kleptoplastic sea slugs, Plakobranchus ocellatus.</title>
        <authorList>
            <person name="Maeda T."/>
            <person name="Takahashi S."/>
            <person name="Yoshida T."/>
            <person name="Shimamura S."/>
            <person name="Takaki Y."/>
            <person name="Nagai Y."/>
            <person name="Toyoda A."/>
            <person name="Suzuki Y."/>
            <person name="Arimoto A."/>
            <person name="Ishii H."/>
            <person name="Satoh N."/>
            <person name="Nishiyama T."/>
            <person name="Hasebe M."/>
            <person name="Maruyama T."/>
            <person name="Minagawa J."/>
            <person name="Obokata J."/>
            <person name="Shigenobu S."/>
        </authorList>
    </citation>
    <scope>NUCLEOTIDE SEQUENCE [LARGE SCALE GENOMIC DNA]</scope>
</reference>
<organism evidence="2 3">
    <name type="scientific">Plakobranchus ocellatus</name>
    <dbReference type="NCBI Taxonomy" id="259542"/>
    <lineage>
        <taxon>Eukaryota</taxon>
        <taxon>Metazoa</taxon>
        <taxon>Spiralia</taxon>
        <taxon>Lophotrochozoa</taxon>
        <taxon>Mollusca</taxon>
        <taxon>Gastropoda</taxon>
        <taxon>Heterobranchia</taxon>
        <taxon>Euthyneura</taxon>
        <taxon>Panpulmonata</taxon>
        <taxon>Sacoglossa</taxon>
        <taxon>Placobranchoidea</taxon>
        <taxon>Plakobranchidae</taxon>
        <taxon>Plakobranchus</taxon>
    </lineage>
</organism>